<evidence type="ECO:0008006" key="3">
    <source>
        <dbReference type="Google" id="ProtNLM"/>
    </source>
</evidence>
<dbReference type="Proteomes" id="UP000663920">
    <property type="component" value="Chromosome"/>
</dbReference>
<dbReference type="RefSeq" id="WP_208079552.1">
    <property type="nucleotide sequence ID" value="NZ_CP071869.1"/>
</dbReference>
<name>A0A975CQM1_9FLAO</name>
<protein>
    <recommendedName>
        <fullName evidence="3">Thioredoxin-like fold domain-containing protein</fullName>
    </recommendedName>
</protein>
<dbReference type="AlphaFoldDB" id="A0A975CQM1"/>
<evidence type="ECO:0000313" key="2">
    <source>
        <dbReference type="Proteomes" id="UP000663920"/>
    </source>
</evidence>
<dbReference type="KEGG" id="pcea:J3359_04480"/>
<dbReference type="EMBL" id="CP071869">
    <property type="protein sequence ID" value="QTE23545.1"/>
    <property type="molecule type" value="Genomic_DNA"/>
</dbReference>
<proteinExistence type="predicted"/>
<organism evidence="1 2">
    <name type="scientific">Polaribacter cellanae</name>
    <dbReference type="NCBI Taxonomy" id="2818493"/>
    <lineage>
        <taxon>Bacteria</taxon>
        <taxon>Pseudomonadati</taxon>
        <taxon>Bacteroidota</taxon>
        <taxon>Flavobacteriia</taxon>
        <taxon>Flavobacteriales</taxon>
        <taxon>Flavobacteriaceae</taxon>
    </lineage>
</organism>
<reference evidence="1 2" key="1">
    <citation type="submission" date="2021-03" db="EMBL/GenBank/DDBJ databases">
        <title>Complete genome of Polaribacter_sp.SM13.</title>
        <authorList>
            <person name="Jeong S.W."/>
            <person name="Bae J.W."/>
        </authorList>
    </citation>
    <scope>NUCLEOTIDE SEQUENCE [LARGE SCALE GENOMIC DNA]</scope>
    <source>
        <strain evidence="1 2">SM13</strain>
    </source>
</reference>
<evidence type="ECO:0000313" key="1">
    <source>
        <dbReference type="EMBL" id="QTE23545.1"/>
    </source>
</evidence>
<sequence length="169" mass="19661">MIILTFLIIQCKQSREENNSISKNLSIKKNILEQQKKSIRGKKIKSLSDILEDSLKTSNKTIFLYNGFDCGTCIDVGYEISKKIDSLNKSKKVYIISTSANIGRDQLKNSYIDYVYNDEKDLIRKELKFIYTPVFLRLDIEGSIKNVFFPNYNRDFKAEENFILKCVSK</sequence>
<keyword evidence="2" id="KW-1185">Reference proteome</keyword>
<accession>A0A975CQM1</accession>
<gene>
    <name evidence="1" type="ORF">J3359_04480</name>
</gene>